<feature type="transmembrane region" description="Helical" evidence="4">
    <location>
        <begin position="12"/>
        <end position="31"/>
    </location>
</feature>
<dbReference type="EMBL" id="MCGE01000026">
    <property type="protein sequence ID" value="ORZ09957.1"/>
    <property type="molecule type" value="Genomic_DNA"/>
</dbReference>
<feature type="compositionally biased region" description="Polar residues" evidence="3">
    <location>
        <begin position="179"/>
        <end position="189"/>
    </location>
</feature>
<dbReference type="PANTHER" id="PTHR46255">
    <property type="entry name" value="SHORT STATURE HOMEOBOX"/>
    <property type="match status" value="1"/>
</dbReference>
<evidence type="ECO:0000256" key="1">
    <source>
        <dbReference type="PROSITE-ProRule" id="PRU00108"/>
    </source>
</evidence>
<dbReference type="Pfam" id="PF00046">
    <property type="entry name" value="Homeodomain"/>
    <property type="match status" value="1"/>
</dbReference>
<dbReference type="InterPro" id="IPR001356">
    <property type="entry name" value="HD"/>
</dbReference>
<dbReference type="Proteomes" id="UP000193560">
    <property type="component" value="Unassembled WGS sequence"/>
</dbReference>
<dbReference type="PROSITE" id="PS50071">
    <property type="entry name" value="HOMEOBOX_2"/>
    <property type="match status" value="1"/>
</dbReference>
<proteinExistence type="predicted"/>
<evidence type="ECO:0000313" key="6">
    <source>
        <dbReference type="EMBL" id="ORZ09957.1"/>
    </source>
</evidence>
<dbReference type="AlphaFoldDB" id="A0A1X2I5Q9"/>
<keyword evidence="1 2" id="KW-0371">Homeobox</keyword>
<dbReference type="GO" id="GO:0005634">
    <property type="term" value="C:nucleus"/>
    <property type="evidence" value="ECO:0007669"/>
    <property type="project" value="UniProtKB-SubCell"/>
</dbReference>
<evidence type="ECO:0000259" key="5">
    <source>
        <dbReference type="PROSITE" id="PS50071"/>
    </source>
</evidence>
<protein>
    <recommendedName>
        <fullName evidence="5">Homeobox domain-containing protein</fullName>
    </recommendedName>
</protein>
<feature type="domain" description="Homeobox" evidence="5">
    <location>
        <begin position="190"/>
        <end position="250"/>
    </location>
</feature>
<evidence type="ECO:0000256" key="3">
    <source>
        <dbReference type="SAM" id="MobiDB-lite"/>
    </source>
</evidence>
<reference evidence="6 7" key="1">
    <citation type="submission" date="2016-07" db="EMBL/GenBank/DDBJ databases">
        <title>Pervasive Adenine N6-methylation of Active Genes in Fungi.</title>
        <authorList>
            <consortium name="DOE Joint Genome Institute"/>
            <person name="Mondo S.J."/>
            <person name="Dannebaum R.O."/>
            <person name="Kuo R.C."/>
            <person name="Labutti K."/>
            <person name="Haridas S."/>
            <person name="Kuo A."/>
            <person name="Salamov A."/>
            <person name="Ahrendt S.R."/>
            <person name="Lipzen A."/>
            <person name="Sullivan W."/>
            <person name="Andreopoulos W.B."/>
            <person name="Clum A."/>
            <person name="Lindquist E."/>
            <person name="Daum C."/>
            <person name="Ramamoorthy G.K."/>
            <person name="Gryganskyi A."/>
            <person name="Culley D."/>
            <person name="Magnuson J.K."/>
            <person name="James T.Y."/>
            <person name="O'Malley M.A."/>
            <person name="Stajich J.E."/>
            <person name="Spatafora J.W."/>
            <person name="Visel A."/>
            <person name="Grigoriev I.V."/>
        </authorList>
    </citation>
    <scope>NUCLEOTIDE SEQUENCE [LARGE SCALE GENOMIC DNA]</scope>
    <source>
        <strain evidence="6 7">NRRL 1336</strain>
    </source>
</reference>
<dbReference type="GO" id="GO:0000981">
    <property type="term" value="F:DNA-binding transcription factor activity, RNA polymerase II-specific"/>
    <property type="evidence" value="ECO:0007669"/>
    <property type="project" value="TreeGrafter"/>
</dbReference>
<feature type="compositionally biased region" description="Acidic residues" evidence="3">
    <location>
        <begin position="162"/>
        <end position="178"/>
    </location>
</feature>
<dbReference type="SMART" id="SM00389">
    <property type="entry name" value="HOX"/>
    <property type="match status" value="1"/>
</dbReference>
<dbReference type="STRING" id="90262.A0A1X2I5Q9"/>
<sequence>MAKIDYSSSLSFYHFIFIYIKITMLSVHNMLNQELNQMDTKEISTSHASPPIRPTALTISHLLCEPSMKTPSLSPCSSPSPVDILPCPFNEKSTVPSTQSLLPPTSYCTRPNLAFQSRPFLPTIHIVNDKRRRSSSLPYSSEINDSNVSSISINYNNEEKETDELNDTDSDGNNDDDQLSTGTSISEASESLKAKRKRANSKQLETLNQVFDRTFFPSTQMRAELGKQLAMSPRTVQIWFQNKRQAMRTKERQRLLKLKNGLV</sequence>
<keyword evidence="1 2" id="KW-0539">Nucleus</keyword>
<dbReference type="CDD" id="cd00086">
    <property type="entry name" value="homeodomain"/>
    <property type="match status" value="1"/>
</dbReference>
<organism evidence="6 7">
    <name type="scientific">Absidia repens</name>
    <dbReference type="NCBI Taxonomy" id="90262"/>
    <lineage>
        <taxon>Eukaryota</taxon>
        <taxon>Fungi</taxon>
        <taxon>Fungi incertae sedis</taxon>
        <taxon>Mucoromycota</taxon>
        <taxon>Mucoromycotina</taxon>
        <taxon>Mucoromycetes</taxon>
        <taxon>Mucorales</taxon>
        <taxon>Cunninghamellaceae</taxon>
        <taxon>Absidia</taxon>
    </lineage>
</organism>
<keyword evidence="4" id="KW-0472">Membrane</keyword>
<comment type="subcellular location">
    <subcellularLocation>
        <location evidence="1 2">Nucleus</location>
    </subcellularLocation>
</comment>
<dbReference type="PANTHER" id="PTHR46255:SF3">
    <property type="entry name" value="HOMEOBOX DOMAIN-CONTAINING PROTEIN"/>
    <property type="match status" value="1"/>
</dbReference>
<comment type="caution">
    <text evidence="6">The sequence shown here is derived from an EMBL/GenBank/DDBJ whole genome shotgun (WGS) entry which is preliminary data.</text>
</comment>
<keyword evidence="7" id="KW-1185">Reference proteome</keyword>
<evidence type="ECO:0000256" key="2">
    <source>
        <dbReference type="RuleBase" id="RU000682"/>
    </source>
</evidence>
<evidence type="ECO:0000313" key="7">
    <source>
        <dbReference type="Proteomes" id="UP000193560"/>
    </source>
</evidence>
<dbReference type="InterPro" id="IPR052631">
    <property type="entry name" value="Paired_homeobox_Bicoid"/>
</dbReference>
<dbReference type="SUPFAM" id="SSF46689">
    <property type="entry name" value="Homeodomain-like"/>
    <property type="match status" value="1"/>
</dbReference>
<dbReference type="InterPro" id="IPR009057">
    <property type="entry name" value="Homeodomain-like_sf"/>
</dbReference>
<name>A0A1X2I5Q9_9FUNG</name>
<accession>A0A1X2I5Q9</accession>
<feature type="region of interest" description="Disordered" evidence="3">
    <location>
        <begin position="162"/>
        <end position="201"/>
    </location>
</feature>
<dbReference type="Gene3D" id="1.10.10.60">
    <property type="entry name" value="Homeodomain-like"/>
    <property type="match status" value="1"/>
</dbReference>
<gene>
    <name evidence="6" type="ORF">BCR42DRAFT_423434</name>
</gene>
<dbReference type="GO" id="GO:1990837">
    <property type="term" value="F:sequence-specific double-stranded DNA binding"/>
    <property type="evidence" value="ECO:0007669"/>
    <property type="project" value="TreeGrafter"/>
</dbReference>
<dbReference type="OrthoDB" id="6159439at2759"/>
<keyword evidence="4" id="KW-0812">Transmembrane</keyword>
<keyword evidence="4" id="KW-1133">Transmembrane helix</keyword>
<feature type="DNA-binding region" description="Homeobox" evidence="1">
    <location>
        <begin position="192"/>
        <end position="251"/>
    </location>
</feature>
<keyword evidence="1 2" id="KW-0238">DNA-binding</keyword>
<evidence type="ECO:0000256" key="4">
    <source>
        <dbReference type="SAM" id="Phobius"/>
    </source>
</evidence>